<evidence type="ECO:0000313" key="1">
    <source>
        <dbReference type="EMBL" id="MBS4537969.1"/>
    </source>
</evidence>
<dbReference type="EMBL" id="WSFT01000025">
    <property type="protein sequence ID" value="MBS4537969.1"/>
    <property type="molecule type" value="Genomic_DNA"/>
</dbReference>
<keyword evidence="2" id="KW-1185">Reference proteome</keyword>
<protein>
    <submittedName>
        <fullName evidence="1">Uncharacterized protein</fullName>
    </submittedName>
</protein>
<gene>
    <name evidence="1" type="ORF">GOQ27_05820</name>
</gene>
<accession>A0A942Z8G6</accession>
<dbReference type="Proteomes" id="UP000724672">
    <property type="component" value="Unassembled WGS sequence"/>
</dbReference>
<dbReference type="AlphaFoldDB" id="A0A942Z8G6"/>
<proteinExistence type="predicted"/>
<organism evidence="1 2">
    <name type="scientific">Anaeromonas frigoriresistens</name>
    <dbReference type="NCBI Taxonomy" id="2683708"/>
    <lineage>
        <taxon>Bacteria</taxon>
        <taxon>Bacillati</taxon>
        <taxon>Bacillota</taxon>
        <taxon>Tissierellia</taxon>
        <taxon>Tissierellales</taxon>
        <taxon>Thermohalobacteraceae</taxon>
        <taxon>Anaeromonas</taxon>
    </lineage>
</organism>
<evidence type="ECO:0000313" key="2">
    <source>
        <dbReference type="Proteomes" id="UP000724672"/>
    </source>
</evidence>
<name>A0A942Z8G6_9FIRM</name>
<reference evidence="1" key="1">
    <citation type="submission" date="2019-12" db="EMBL/GenBank/DDBJ databases">
        <title>Clostridiaceae gen. nov. sp. nov., isolated from sediment in Xinjiang, China.</title>
        <authorList>
            <person name="Zhang R."/>
        </authorList>
    </citation>
    <scope>NUCLEOTIDE SEQUENCE</scope>
    <source>
        <strain evidence="1">D2Q-11</strain>
    </source>
</reference>
<sequence>MAYMTIRQIRHQMCLNRLRDMGCEVISIQGVMFFVKYKLNDFKISYMYHINSDNTYFLERIKPYVVTAGDLKTEDDVVNLIKVDIEQFLNARKSKNFQSFIEVDTELSKTVRTFEDLFLYYNLSKEDTELVKDEIDKIKKLLKEVKGRSQRVFYDKDPENI</sequence>
<comment type="caution">
    <text evidence="1">The sequence shown here is derived from an EMBL/GenBank/DDBJ whole genome shotgun (WGS) entry which is preliminary data.</text>
</comment>
<dbReference type="RefSeq" id="WP_203365899.1">
    <property type="nucleotide sequence ID" value="NZ_WSFT01000025.1"/>
</dbReference>